<proteinExistence type="predicted"/>
<gene>
    <name evidence="4" type="ORF">F1728_14965</name>
</gene>
<dbReference type="Proteomes" id="UP000427281">
    <property type="component" value="Chromosome"/>
</dbReference>
<dbReference type="Pfam" id="PF07693">
    <property type="entry name" value="KAP_NTPase"/>
    <property type="match status" value="1"/>
</dbReference>
<evidence type="ECO:0000313" key="5">
    <source>
        <dbReference type="Proteomes" id="UP000427281"/>
    </source>
</evidence>
<protein>
    <recommendedName>
        <fullName evidence="3">KAP NTPase domain-containing protein</fullName>
    </recommendedName>
</protein>
<dbReference type="AlphaFoldDB" id="A0A6I6AFN9"/>
<keyword evidence="2" id="KW-0812">Transmembrane</keyword>
<feature type="transmembrane region" description="Helical" evidence="2">
    <location>
        <begin position="213"/>
        <end position="230"/>
    </location>
</feature>
<dbReference type="InterPro" id="IPR011646">
    <property type="entry name" value="KAP_P-loop"/>
</dbReference>
<feature type="domain" description="KAP NTPase" evidence="3">
    <location>
        <begin position="39"/>
        <end position="361"/>
    </location>
</feature>
<dbReference type="InterPro" id="IPR027417">
    <property type="entry name" value="P-loop_NTPase"/>
</dbReference>
<keyword evidence="2" id="KW-1133">Transmembrane helix</keyword>
<reference evidence="4 5" key="1">
    <citation type="submission" date="2019-09" db="EMBL/GenBank/DDBJ databases">
        <title>Gimesia benthica sp. nov., a novel bacterium isolated from deep-sea water of the Northwest Indian Ocean.</title>
        <authorList>
            <person name="Dai X."/>
        </authorList>
    </citation>
    <scope>NUCLEOTIDE SEQUENCE [LARGE SCALE GENOMIC DNA]</scope>
    <source>
        <strain evidence="4 5">E7</strain>
    </source>
</reference>
<dbReference type="KEGG" id="gim:F1728_14965"/>
<dbReference type="EMBL" id="CP043930">
    <property type="protein sequence ID" value="QGQ23901.1"/>
    <property type="molecule type" value="Genomic_DNA"/>
</dbReference>
<keyword evidence="2" id="KW-0472">Membrane</keyword>
<feature type="region of interest" description="Disordered" evidence="1">
    <location>
        <begin position="1229"/>
        <end position="1250"/>
    </location>
</feature>
<evidence type="ECO:0000259" key="3">
    <source>
        <dbReference type="Pfam" id="PF07693"/>
    </source>
</evidence>
<feature type="compositionally biased region" description="Basic and acidic residues" evidence="1">
    <location>
        <begin position="1229"/>
        <end position="1241"/>
    </location>
</feature>
<accession>A0A6I6AFN9</accession>
<name>A0A6I6AFN9_9PLAN</name>
<sequence>MEIMDGEPSTVCKTHLLNDLPSSIDAFASPDDVGPHRRVADAISNMIESSEMGGKAIGLEGGWGSGKSTVVQFITDRFKGNENYTVVLFDAWAHEGDPLRRTFLETVATSLTEYGWANKIIWKRKLEELANRRKTTTTKMIPKPTKLGKAMAISLLLVPIGTAFLAGGFRQGVSLGWLLSVNWFFFLGSLLSLSPFGVLFYRWLWLRYKVQTLTVFLVPIALAFIFEGLSKGVSLEWFLPPNWFFCIGILLLIASLWRFRYCYRNGNSSIRSHESESQDEEDDEFSNGAFLVQHTVNETKTETIETPDPTSLEFDEYFRDLMNESLSNDSRRLLLVLDNLDRVDAETALGIWGTLQTFLHDRNHDFEKWFKYLWVIVPYDPIRMRRLWNHPEEHELSNKIDSASLSTNSLESNGKSEVTRTTESFLDKSFQIRFHVAPPVLSDWKSFLFKLVERALPNHIEDQHIIYRVFDHCRARNGDPPTPRELKLYVNQIGAIHRQWQHEFPIGHVAYYVLSRKKEQALIDKMRRDVYPSDDDLRLLGDELKSSLAGLAFNVRAIKGLEILLAELITNALKDTTTKNLVDLEKRHGTGFWSVLEILASTKWYEEEPAGLATIALQLKSSGLLDNFAGPERAEIIKYLEFASKIMRRWSPITETEPDGICALLNLVDDELFSKKILPKVLNEFAKLEPQKDDRLDSKLIVDSLSKFLRTVELLNHNKIIPKKITLPFEGEEWVKVCPEIEKTNTLIPYRSRFKASGNFDSISNSLVSSISSGKFSDSHVIAFKITYQSAIFSSWQAIYTAIQQRLEADKNAPIDEVSNLLAGLLQMHTLNDEDALTILQAIFQSGHLYHHFHNAKNEDNESAQATIILCSQLVNPELPKSPSIGNSDSGFKMLMNVISSPVDSFISNYYEVSERFNLISELVGDYEFETEDKFHLLKLGMLKILAESDDSEIVFTSDFVMKNWKRLRSELNDESDNNRFRNILKILVSNEDFCELIINSGAGFDTKDVFLYLDIVIEASNEVPVFVNWCRQGLREMSEEAWKTDFRNEYACCSLVITLFERGVAPSLSNNFSDAIQDHVSLIINGDKLPPEWMQNKWTDILECLEETGTRKVLRDRIIRIAIQADGEICDEFFTMYGEEINDAEALASTDQVLSFLFTPIIKKKKKDKGLTWLEHFAAQNNDFLKKVSAEYEVQDFTNRLQDYVDESDESGVRDTITSIASYFGIERNPDLKNSDKSTEVEEENSSEE</sequence>
<organism evidence="4 5">
    <name type="scientific">Gimesia benthica</name>
    <dbReference type="NCBI Taxonomy" id="2608982"/>
    <lineage>
        <taxon>Bacteria</taxon>
        <taxon>Pseudomonadati</taxon>
        <taxon>Planctomycetota</taxon>
        <taxon>Planctomycetia</taxon>
        <taxon>Planctomycetales</taxon>
        <taxon>Planctomycetaceae</taxon>
        <taxon>Gimesia</taxon>
    </lineage>
</organism>
<evidence type="ECO:0000313" key="4">
    <source>
        <dbReference type="EMBL" id="QGQ23901.1"/>
    </source>
</evidence>
<evidence type="ECO:0000256" key="1">
    <source>
        <dbReference type="SAM" id="MobiDB-lite"/>
    </source>
</evidence>
<feature type="transmembrane region" description="Helical" evidence="2">
    <location>
        <begin position="150"/>
        <end position="169"/>
    </location>
</feature>
<feature type="transmembrane region" description="Helical" evidence="2">
    <location>
        <begin position="181"/>
        <end position="201"/>
    </location>
</feature>
<keyword evidence="5" id="KW-1185">Reference proteome</keyword>
<evidence type="ECO:0000256" key="2">
    <source>
        <dbReference type="SAM" id="Phobius"/>
    </source>
</evidence>
<dbReference type="SUPFAM" id="SSF52540">
    <property type="entry name" value="P-loop containing nucleoside triphosphate hydrolases"/>
    <property type="match status" value="1"/>
</dbReference>